<comment type="caution">
    <text evidence="3">The sequence shown here is derived from an EMBL/GenBank/DDBJ whole genome shotgun (WGS) entry which is preliminary data.</text>
</comment>
<accession>A0ABP0RIN4</accession>
<reference evidence="3 4" key="1">
    <citation type="submission" date="2024-02" db="EMBL/GenBank/DDBJ databases">
        <authorList>
            <person name="Chen Y."/>
            <person name="Shah S."/>
            <person name="Dougan E. K."/>
            <person name="Thang M."/>
            <person name="Chan C."/>
        </authorList>
    </citation>
    <scope>NUCLEOTIDE SEQUENCE [LARGE SCALE GENOMIC DNA]</scope>
</reference>
<feature type="compositionally biased region" description="Basic and acidic residues" evidence="1">
    <location>
        <begin position="475"/>
        <end position="487"/>
    </location>
</feature>
<feature type="region of interest" description="Disordered" evidence="1">
    <location>
        <begin position="353"/>
        <end position="394"/>
    </location>
</feature>
<feature type="non-terminal residue" evidence="3">
    <location>
        <position position="1303"/>
    </location>
</feature>
<evidence type="ECO:0000313" key="4">
    <source>
        <dbReference type="Proteomes" id="UP001642464"/>
    </source>
</evidence>
<dbReference type="EMBL" id="CAXAMM010041464">
    <property type="protein sequence ID" value="CAK9099563.1"/>
    <property type="molecule type" value="Genomic_DNA"/>
</dbReference>
<keyword evidence="2" id="KW-0732">Signal</keyword>
<name>A0ABP0RIN4_9DINO</name>
<proteinExistence type="predicted"/>
<evidence type="ECO:0000256" key="1">
    <source>
        <dbReference type="SAM" id="MobiDB-lite"/>
    </source>
</evidence>
<evidence type="ECO:0000256" key="2">
    <source>
        <dbReference type="SAM" id="SignalP"/>
    </source>
</evidence>
<sequence length="1303" mass="143844">MATGVIQGCVLSPLFFAIAAFHTDWLSRKLVGTEVTAEPQSWETWSRHAQTWLQRVKPSRDPGELTMELRNAAEEILTDTSLSPRDGSTLATASYLDDATAISNDTDRVLQFFLINKASLAAADLTVNPLKSELLVRSNSKATTAELERWAAVFPGNIKQWGSHDGPTPPQDQGIKLAGNLIGSDEFISRELEKLIDTRLRASRDALMEFDDFQGRHLLWRLCMATKTNFHYRTVSPTLTGELARQMDHWTLECLSNISGLDAALLDNDAAFTPIRWGGLGFTRQTDLRYLARLGALAQLAKHPWREDSDHEQVDFRRLVAESLQCALTSGGGASNDDGGNASNACDDGASICSSNSSGSSSSSSSSSSGSGQGGLCRSVLDPEAPAWSPTDSPAPLDVLDLLLAKEDLETGGRPSHRGGSFGEDRTLTQPGENDHADADDGRRQGPPSVPSLASSPSFRDVDPMSQQVVDAVEQAHEARATRRHADLTSTASHLPDEQGSCPTQTQTQECWTSAQRDAALSLAHLSRATPHRLLTAKDEAGASAPIRLTDLKTLTQKTLTSEMHSAAHARRVDSLKTQRQRASDEGDTATETRLITELTCLHAASAQHSGLHFQVWPTEPTLRIGNAVFRELLRWRVGAPFSFQHRLQGFCAPQCDKDLHAASDPYHVSTCKLGGLFHRPHMAATEQMKDWLKQFLPSLKVTAEPHVGDGTTAWRTDLKIEGFMHTKTSKKFHLDLTGEHERTQEREPQSPRKGEVSLLLLSASCWGEAVAGVYDHDAFEDWVQDWGKEQRARVAQMSPSLDLRVTKALGDRGYDKVRVSVVTYGNRSFDDFVFDVVEPFATKWTHSYDLGERGVRCHDASLLMEPPQVTEDAGCLEACNRETRCAYYTFFRRAALRQHRCVLWTADCVKVNAPFALGTYRKLGQRFLHSALVNVKPGENRLMIGGQEVVVRHPARGAGVSGVIWADPCMSSRWVGCVWGEWIGAFDRSHDMLNAVAQDPNLSFFQILGDNFYDQDGRLTQAMFDGFSLQSKSLILQTVAGNHDIWVAGGPPGDLAFDQFGHGFMQFYAQDTLAAFLNNERGNPSLFDRSVDPNHLPLPPGAFHNSFLNDHRNFFWYHVIGNVGFAGFVGAASLEKTLPDLERACAFFERERPPYVVVLGHWNEPGDGADANMTVPAVREVMLHMPGCQLGTRLLFFEGHEHCNRVEVPGVGFMIGGHGMTERNCQPQFGFAFLETDQDGALRVWYFPEFTRRSKANHLAVLKFELLGSQARTQARPHQFGVADAERGVTPTEPTGLTHAKR</sequence>
<keyword evidence="4" id="KW-1185">Reference proteome</keyword>
<protein>
    <recommendedName>
        <fullName evidence="5">Acid phosphatase</fullName>
    </recommendedName>
</protein>
<dbReference type="SUPFAM" id="SSF56300">
    <property type="entry name" value="Metallo-dependent phosphatases"/>
    <property type="match status" value="1"/>
</dbReference>
<feature type="region of interest" description="Disordered" evidence="1">
    <location>
        <begin position="562"/>
        <end position="589"/>
    </location>
</feature>
<evidence type="ECO:0000313" key="3">
    <source>
        <dbReference type="EMBL" id="CAK9099563.1"/>
    </source>
</evidence>
<dbReference type="InterPro" id="IPR029052">
    <property type="entry name" value="Metallo-depent_PP-like"/>
</dbReference>
<dbReference type="Gene3D" id="3.60.21.10">
    <property type="match status" value="1"/>
</dbReference>
<feature type="signal peptide" evidence="2">
    <location>
        <begin position="1"/>
        <end position="20"/>
    </location>
</feature>
<feature type="compositionally biased region" description="Basic and acidic residues" evidence="1">
    <location>
        <begin position="571"/>
        <end position="585"/>
    </location>
</feature>
<dbReference type="Proteomes" id="UP001642464">
    <property type="component" value="Unassembled WGS sequence"/>
</dbReference>
<feature type="region of interest" description="Disordered" evidence="1">
    <location>
        <begin position="409"/>
        <end position="463"/>
    </location>
</feature>
<feature type="compositionally biased region" description="Low complexity" evidence="1">
    <location>
        <begin position="354"/>
        <end position="370"/>
    </location>
</feature>
<feature type="region of interest" description="Disordered" evidence="1">
    <location>
        <begin position="475"/>
        <end position="509"/>
    </location>
</feature>
<organism evidence="3 4">
    <name type="scientific">Durusdinium trenchii</name>
    <dbReference type="NCBI Taxonomy" id="1381693"/>
    <lineage>
        <taxon>Eukaryota</taxon>
        <taxon>Sar</taxon>
        <taxon>Alveolata</taxon>
        <taxon>Dinophyceae</taxon>
        <taxon>Suessiales</taxon>
        <taxon>Symbiodiniaceae</taxon>
        <taxon>Durusdinium</taxon>
    </lineage>
</organism>
<feature type="chain" id="PRO_5045866711" description="Acid phosphatase" evidence="2">
    <location>
        <begin position="21"/>
        <end position="1303"/>
    </location>
</feature>
<gene>
    <name evidence="3" type="ORF">SCF082_LOCUS46630</name>
</gene>
<feature type="compositionally biased region" description="Basic and acidic residues" evidence="1">
    <location>
        <begin position="423"/>
        <end position="444"/>
    </location>
</feature>
<feature type="region of interest" description="Disordered" evidence="1">
    <location>
        <begin position="1284"/>
        <end position="1303"/>
    </location>
</feature>
<evidence type="ECO:0008006" key="5">
    <source>
        <dbReference type="Google" id="ProtNLM"/>
    </source>
</evidence>